<keyword evidence="4 5" id="KW-0472">Membrane</keyword>
<evidence type="ECO:0000256" key="5">
    <source>
        <dbReference type="PROSITE-ProRule" id="PRU00205"/>
    </source>
</evidence>
<dbReference type="PROSITE" id="PS50922">
    <property type="entry name" value="TLC"/>
    <property type="match status" value="1"/>
</dbReference>
<evidence type="ECO:0000313" key="9">
    <source>
        <dbReference type="Proteomes" id="UP001057455"/>
    </source>
</evidence>
<feature type="transmembrane region" description="Helical" evidence="6">
    <location>
        <begin position="24"/>
        <end position="44"/>
    </location>
</feature>
<protein>
    <submittedName>
        <fullName evidence="8">Longevity-assurance domain containing protein</fullName>
    </submittedName>
</protein>
<feature type="transmembrane region" description="Helical" evidence="6">
    <location>
        <begin position="271"/>
        <end position="296"/>
    </location>
</feature>
<comment type="subcellular location">
    <subcellularLocation>
        <location evidence="1">Membrane</location>
        <topology evidence="1">Multi-pass membrane protein</topology>
    </subcellularLocation>
</comment>
<sequence length="320" mass="37349">MVNTLENRIFAIYGILPHAELSDVYIVLAATACLLLLRLAFAGVNKDGKSRWPSIFCVIIDKLQIAKKDKSYKLAESLWYLCWHCTSLACTIAVFSEEYGTPGKRKWLYYFLQDFKGIWFFSESIDDASAKIITWPNITMTPRMKMLTLVSIGFWVSCCIYIHWETRRSDMKIMRFHHFTTVALLVLDYIYNFHRIGTFVIILHDIPDVLLFTTKTLSYICNVPEALTAICFIMYAFSHFFCRFVLLWRFIAQPLFCNMEIEEFYGGALKYLWSLPGGIICPCLLVVLTVMNTYWLNLIIQMIRHFAKGAKLEDEREKEE</sequence>
<dbReference type="SMART" id="SM00724">
    <property type="entry name" value="TLC"/>
    <property type="match status" value="1"/>
</dbReference>
<gene>
    <name evidence="8" type="ORF">BaOVIS_005840</name>
</gene>
<reference evidence="8" key="1">
    <citation type="submission" date="2019-12" db="EMBL/GenBank/DDBJ databases">
        <title>Genome sequence of Babesia ovis.</title>
        <authorList>
            <person name="Yamagishi J."/>
            <person name="Sevinc F."/>
            <person name="Xuan X."/>
        </authorList>
    </citation>
    <scope>NUCLEOTIDE SEQUENCE</scope>
    <source>
        <strain evidence="8">Selcuk</strain>
    </source>
</reference>
<evidence type="ECO:0000259" key="7">
    <source>
        <dbReference type="PROSITE" id="PS50922"/>
    </source>
</evidence>
<name>A0A9W5T985_BABOV</name>
<dbReference type="GO" id="GO:0050291">
    <property type="term" value="F:sphingosine N-acyltransferase activity"/>
    <property type="evidence" value="ECO:0007669"/>
    <property type="project" value="InterPro"/>
</dbReference>
<dbReference type="InterPro" id="IPR006634">
    <property type="entry name" value="TLC-dom"/>
</dbReference>
<proteinExistence type="predicted"/>
<dbReference type="InterPro" id="IPR016439">
    <property type="entry name" value="Lag1/Lac1-like"/>
</dbReference>
<dbReference type="PANTHER" id="PTHR12560">
    <property type="entry name" value="LONGEVITY ASSURANCE FACTOR 1 LAG1"/>
    <property type="match status" value="1"/>
</dbReference>
<dbReference type="EMBL" id="BLIY01000006">
    <property type="protein sequence ID" value="GFE53180.1"/>
    <property type="molecule type" value="Genomic_DNA"/>
</dbReference>
<keyword evidence="9" id="KW-1185">Reference proteome</keyword>
<organism evidence="8 9">
    <name type="scientific">Babesia ovis</name>
    <dbReference type="NCBI Taxonomy" id="5869"/>
    <lineage>
        <taxon>Eukaryota</taxon>
        <taxon>Sar</taxon>
        <taxon>Alveolata</taxon>
        <taxon>Apicomplexa</taxon>
        <taxon>Aconoidasida</taxon>
        <taxon>Piroplasmida</taxon>
        <taxon>Babesiidae</taxon>
        <taxon>Babesia</taxon>
    </lineage>
</organism>
<dbReference type="AlphaFoldDB" id="A0A9W5T985"/>
<dbReference type="OrthoDB" id="537032at2759"/>
<dbReference type="GO" id="GO:0016020">
    <property type="term" value="C:membrane"/>
    <property type="evidence" value="ECO:0007669"/>
    <property type="project" value="UniProtKB-SubCell"/>
</dbReference>
<dbReference type="Proteomes" id="UP001057455">
    <property type="component" value="Unassembled WGS sequence"/>
</dbReference>
<keyword evidence="2 5" id="KW-0812">Transmembrane</keyword>
<dbReference type="PANTHER" id="PTHR12560:SF0">
    <property type="entry name" value="LD18904P"/>
    <property type="match status" value="1"/>
</dbReference>
<evidence type="ECO:0000256" key="6">
    <source>
        <dbReference type="SAM" id="Phobius"/>
    </source>
</evidence>
<evidence type="ECO:0000256" key="1">
    <source>
        <dbReference type="ARBA" id="ARBA00004141"/>
    </source>
</evidence>
<feature type="transmembrane region" description="Helical" evidence="6">
    <location>
        <begin position="226"/>
        <end position="251"/>
    </location>
</feature>
<dbReference type="Pfam" id="PF03798">
    <property type="entry name" value="TRAM_LAG1_CLN8"/>
    <property type="match status" value="1"/>
</dbReference>
<comment type="caution">
    <text evidence="8">The sequence shown here is derived from an EMBL/GenBank/DDBJ whole genome shotgun (WGS) entry which is preliminary data.</text>
</comment>
<evidence type="ECO:0000313" key="8">
    <source>
        <dbReference type="EMBL" id="GFE53180.1"/>
    </source>
</evidence>
<keyword evidence="3 6" id="KW-1133">Transmembrane helix</keyword>
<evidence type="ECO:0000256" key="4">
    <source>
        <dbReference type="ARBA" id="ARBA00023136"/>
    </source>
</evidence>
<evidence type="ECO:0000256" key="2">
    <source>
        <dbReference type="ARBA" id="ARBA00022692"/>
    </source>
</evidence>
<accession>A0A9W5T985</accession>
<evidence type="ECO:0000256" key="3">
    <source>
        <dbReference type="ARBA" id="ARBA00022989"/>
    </source>
</evidence>
<feature type="domain" description="TLC" evidence="7">
    <location>
        <begin position="98"/>
        <end position="308"/>
    </location>
</feature>
<dbReference type="GO" id="GO:0005783">
    <property type="term" value="C:endoplasmic reticulum"/>
    <property type="evidence" value="ECO:0007669"/>
    <property type="project" value="TreeGrafter"/>
</dbReference>
<feature type="transmembrane region" description="Helical" evidence="6">
    <location>
        <begin position="146"/>
        <end position="164"/>
    </location>
</feature>
<dbReference type="GO" id="GO:0046513">
    <property type="term" value="P:ceramide biosynthetic process"/>
    <property type="evidence" value="ECO:0007669"/>
    <property type="project" value="InterPro"/>
</dbReference>